<organism evidence="1 2">
    <name type="scientific">Candidatus Mediterraneibacter faecipullorum</name>
    <dbReference type="NCBI Taxonomy" id="2838670"/>
    <lineage>
        <taxon>Bacteria</taxon>
        <taxon>Bacillati</taxon>
        <taxon>Bacillota</taxon>
        <taxon>Clostridia</taxon>
        <taxon>Lachnospirales</taxon>
        <taxon>Lachnospiraceae</taxon>
        <taxon>Mediterraneibacter</taxon>
    </lineage>
</organism>
<reference evidence="1" key="2">
    <citation type="submission" date="2021-04" db="EMBL/GenBank/DDBJ databases">
        <authorList>
            <person name="Gilroy R."/>
        </authorList>
    </citation>
    <scope>NUCLEOTIDE SEQUENCE</scope>
    <source>
        <strain evidence="1">ChiW19-954</strain>
    </source>
</reference>
<protein>
    <submittedName>
        <fullName evidence="1">Uncharacterized protein</fullName>
    </submittedName>
</protein>
<gene>
    <name evidence="1" type="ORF">H9758_01840</name>
</gene>
<comment type="caution">
    <text evidence="1">The sequence shown here is derived from an EMBL/GenBank/DDBJ whole genome shotgun (WGS) entry which is preliminary data.</text>
</comment>
<sequence>MSTIAVNKSRYAVKENNAKKVSLKERLRKYFEENAETITAGLLFMSGSASAYNLYRSMR</sequence>
<evidence type="ECO:0000313" key="2">
    <source>
        <dbReference type="Proteomes" id="UP000823890"/>
    </source>
</evidence>
<accession>A0A9D2NKF8</accession>
<evidence type="ECO:0000313" key="1">
    <source>
        <dbReference type="EMBL" id="HJC33319.1"/>
    </source>
</evidence>
<dbReference type="Proteomes" id="UP000823890">
    <property type="component" value="Unassembled WGS sequence"/>
</dbReference>
<dbReference type="EMBL" id="DWWO01000018">
    <property type="protein sequence ID" value="HJC33319.1"/>
    <property type="molecule type" value="Genomic_DNA"/>
</dbReference>
<proteinExistence type="predicted"/>
<reference evidence="1" key="1">
    <citation type="journal article" date="2021" name="PeerJ">
        <title>Extensive microbial diversity within the chicken gut microbiome revealed by metagenomics and culture.</title>
        <authorList>
            <person name="Gilroy R."/>
            <person name="Ravi A."/>
            <person name="Getino M."/>
            <person name="Pursley I."/>
            <person name="Horton D.L."/>
            <person name="Alikhan N.F."/>
            <person name="Baker D."/>
            <person name="Gharbi K."/>
            <person name="Hall N."/>
            <person name="Watson M."/>
            <person name="Adriaenssens E.M."/>
            <person name="Foster-Nyarko E."/>
            <person name="Jarju S."/>
            <person name="Secka A."/>
            <person name="Antonio M."/>
            <person name="Oren A."/>
            <person name="Chaudhuri R.R."/>
            <person name="La Ragione R."/>
            <person name="Hildebrand F."/>
            <person name="Pallen M.J."/>
        </authorList>
    </citation>
    <scope>NUCLEOTIDE SEQUENCE</scope>
    <source>
        <strain evidence="1">ChiW19-954</strain>
    </source>
</reference>
<dbReference type="AlphaFoldDB" id="A0A9D2NKF8"/>
<name>A0A9D2NKF8_9FIRM</name>